<keyword evidence="1" id="KW-0472">Membrane</keyword>
<evidence type="ECO:0000313" key="2">
    <source>
        <dbReference type="EMBL" id="SEI77733.1"/>
    </source>
</evidence>
<dbReference type="Proteomes" id="UP000183028">
    <property type="component" value="Unassembled WGS sequence"/>
</dbReference>
<protein>
    <submittedName>
        <fullName evidence="2">Uncharacterized protein</fullName>
    </submittedName>
</protein>
<dbReference type="EMBL" id="FNYK01000023">
    <property type="protein sequence ID" value="SEI77733.1"/>
    <property type="molecule type" value="Genomic_DNA"/>
</dbReference>
<keyword evidence="1" id="KW-0812">Transmembrane</keyword>
<organism evidence="2 3">
    <name type="scientific">Sharpea azabuensis</name>
    <dbReference type="NCBI Taxonomy" id="322505"/>
    <lineage>
        <taxon>Bacteria</taxon>
        <taxon>Bacillati</taxon>
        <taxon>Bacillota</taxon>
        <taxon>Erysipelotrichia</taxon>
        <taxon>Erysipelotrichales</taxon>
        <taxon>Coprobacillaceae</taxon>
        <taxon>Sharpea</taxon>
    </lineage>
</organism>
<dbReference type="eggNOG" id="ENOG5033DV0">
    <property type="taxonomic scope" value="Bacteria"/>
</dbReference>
<dbReference type="STRING" id="322505.SAMN04487836_10746"/>
<dbReference type="RefSeq" id="WP_177164952.1">
    <property type="nucleotide sequence ID" value="NZ_FNYK01000023.1"/>
</dbReference>
<evidence type="ECO:0000256" key="1">
    <source>
        <dbReference type="SAM" id="Phobius"/>
    </source>
</evidence>
<sequence>MVYAIIWFAILVCVYIGTYLLNRHTKKLDDCKTDFTACQGCANIACGHYKEGEMK</sequence>
<keyword evidence="3" id="KW-1185">Reference proteome</keyword>
<accession>A0A1H6TCB6</accession>
<name>A0A1H6TCB6_9FIRM</name>
<keyword evidence="1" id="KW-1133">Transmembrane helix</keyword>
<evidence type="ECO:0000313" key="3">
    <source>
        <dbReference type="Proteomes" id="UP000183028"/>
    </source>
</evidence>
<dbReference type="AlphaFoldDB" id="A0A1H6TCB6"/>
<gene>
    <name evidence="2" type="ORF">SAMN04487834_102328</name>
</gene>
<feature type="transmembrane region" description="Helical" evidence="1">
    <location>
        <begin position="6"/>
        <end position="22"/>
    </location>
</feature>
<reference evidence="3" key="1">
    <citation type="submission" date="2016-10" db="EMBL/GenBank/DDBJ databases">
        <authorList>
            <person name="Varghese N."/>
        </authorList>
    </citation>
    <scope>NUCLEOTIDE SEQUENCE [LARGE SCALE GENOMIC DNA]</scope>
    <source>
        <strain evidence="3">DSM 20406</strain>
    </source>
</reference>
<proteinExistence type="predicted"/>